<sequence length="313" mass="35260">MPTRSLCPSWFACLLITRKKGRGKFSQQGQQRASNSGSVECGFCSGVHLGFIIDESERVNWGWLEEVNPHLRGGRVENHLGKTTPSSPDRDSNLDLPVLSSRAQHKRVSQLRHRGGFHGGQPLQYHNGINSHQPQGPPPPYPVQASNPTKRFKKGTAGHMKQLNARFMGNKEINIAMWERQIRPNNVRKCFANAGFRDIEEADDGEGSKPLQKLAALFRRGYLDFDSKSFVSFDEHLHTDEEVEKAADLIQSYSVDQEDYGVKINNESSSGQTVEDLRIKTYSEALFSVSDIEELPAFKNCQNLMELMQEVTE</sequence>
<organism evidence="2">
    <name type="scientific">Timema douglasi</name>
    <name type="common">Walking stick</name>
    <dbReference type="NCBI Taxonomy" id="61478"/>
    <lineage>
        <taxon>Eukaryota</taxon>
        <taxon>Metazoa</taxon>
        <taxon>Ecdysozoa</taxon>
        <taxon>Arthropoda</taxon>
        <taxon>Hexapoda</taxon>
        <taxon>Insecta</taxon>
        <taxon>Pterygota</taxon>
        <taxon>Neoptera</taxon>
        <taxon>Polyneoptera</taxon>
        <taxon>Phasmatodea</taxon>
        <taxon>Timematodea</taxon>
        <taxon>Timematoidea</taxon>
        <taxon>Timematidae</taxon>
        <taxon>Timema</taxon>
    </lineage>
</organism>
<dbReference type="EMBL" id="OA565436">
    <property type="protein sequence ID" value="CAD7197004.1"/>
    <property type="molecule type" value="Genomic_DNA"/>
</dbReference>
<gene>
    <name evidence="2" type="ORF">TDIB3V08_LOCUS3327</name>
</gene>
<dbReference type="AlphaFoldDB" id="A0A7R8VEI2"/>
<evidence type="ECO:0000313" key="2">
    <source>
        <dbReference type="EMBL" id="CAD7197004.1"/>
    </source>
</evidence>
<name>A0A7R8VEI2_TIMDO</name>
<evidence type="ECO:0000256" key="1">
    <source>
        <dbReference type="SAM" id="MobiDB-lite"/>
    </source>
</evidence>
<protein>
    <submittedName>
        <fullName evidence="2">Uncharacterized protein</fullName>
    </submittedName>
</protein>
<reference evidence="2" key="1">
    <citation type="submission" date="2020-11" db="EMBL/GenBank/DDBJ databases">
        <authorList>
            <person name="Tran Van P."/>
        </authorList>
    </citation>
    <scope>NUCLEOTIDE SEQUENCE</scope>
</reference>
<accession>A0A7R8VEI2</accession>
<feature type="region of interest" description="Disordered" evidence="1">
    <location>
        <begin position="74"/>
        <end position="151"/>
    </location>
</feature>
<proteinExistence type="predicted"/>
<feature type="compositionally biased region" description="Basic residues" evidence="1">
    <location>
        <begin position="103"/>
        <end position="116"/>
    </location>
</feature>